<keyword evidence="5" id="KW-1133">Transmembrane helix</keyword>
<dbReference type="InterPro" id="IPR001173">
    <property type="entry name" value="Glyco_trans_2-like"/>
</dbReference>
<evidence type="ECO:0000256" key="5">
    <source>
        <dbReference type="ARBA" id="ARBA00022989"/>
    </source>
</evidence>
<dbReference type="RefSeq" id="WP_370565351.1">
    <property type="nucleotide sequence ID" value="NZ_JBFWIB010000015.1"/>
</dbReference>
<dbReference type="Gene3D" id="3.90.550.10">
    <property type="entry name" value="Spore Coat Polysaccharide Biosynthesis Protein SpsA, Chain A"/>
    <property type="match status" value="1"/>
</dbReference>
<dbReference type="GO" id="GO:0016757">
    <property type="term" value="F:glycosyltransferase activity"/>
    <property type="evidence" value="ECO:0007669"/>
    <property type="project" value="UniProtKB-KW"/>
</dbReference>
<feature type="domain" description="Glycosyltransferase 2-like" evidence="8">
    <location>
        <begin position="106"/>
        <end position="186"/>
    </location>
</feature>
<gene>
    <name evidence="9" type="ORF">AB6713_14425</name>
</gene>
<evidence type="ECO:0000256" key="3">
    <source>
        <dbReference type="ARBA" id="ARBA00022679"/>
    </source>
</evidence>
<organism evidence="9 10">
    <name type="scientific">Luteimonas salinilitoris</name>
    <dbReference type="NCBI Taxonomy" id="3237697"/>
    <lineage>
        <taxon>Bacteria</taxon>
        <taxon>Pseudomonadati</taxon>
        <taxon>Pseudomonadota</taxon>
        <taxon>Gammaproteobacteria</taxon>
        <taxon>Lysobacterales</taxon>
        <taxon>Lysobacteraceae</taxon>
        <taxon>Luteimonas</taxon>
    </lineage>
</organism>
<sequence>MRPHAGIIPLGHAPSTCPGRERIEVSIIVPFYDEASVLPHCPERLQRIGEQLAVPCEFLFVDDGSRDGGAEYMARQAVTADPAGAPEPQFRQGSHHDGRAGPGARDAVVILDADLQDPPELMPRVVSAWREGADVELMRRRTRAGESLGKRISAHPFYRALNRISDFDIPADAGDFRLLGRKAVDALQQLPERNRYMKGLLPGSAWRPG</sequence>
<dbReference type="InterPro" id="IPR050256">
    <property type="entry name" value="Glycosyltransferase_2"/>
</dbReference>
<feature type="domain" description="Glycosyltransferase 2-like" evidence="8">
    <location>
        <begin position="26"/>
        <end position="73"/>
    </location>
</feature>
<keyword evidence="3 9" id="KW-0808">Transferase</keyword>
<dbReference type="PANTHER" id="PTHR48090:SF1">
    <property type="entry name" value="PROPHAGE BACTOPRENOL GLUCOSYL TRANSFERASE HOMOLOG"/>
    <property type="match status" value="1"/>
</dbReference>
<evidence type="ECO:0000256" key="6">
    <source>
        <dbReference type="ARBA" id="ARBA00023136"/>
    </source>
</evidence>
<evidence type="ECO:0000313" key="10">
    <source>
        <dbReference type="Proteomes" id="UP001566331"/>
    </source>
</evidence>
<keyword evidence="10" id="KW-1185">Reference proteome</keyword>
<reference evidence="9 10" key="1">
    <citation type="submission" date="2024-07" db="EMBL/GenBank/DDBJ databases">
        <title>Luteimonas salilacus sp. nov., isolated from the shore soil of Salt Lake in Tibet of China.</title>
        <authorList>
            <person name="Zhang X."/>
            <person name="Li A."/>
        </authorList>
    </citation>
    <scope>NUCLEOTIDE SEQUENCE [LARGE SCALE GENOMIC DNA]</scope>
    <source>
        <strain evidence="9 10">B3-2-R+30</strain>
    </source>
</reference>
<evidence type="ECO:0000313" key="9">
    <source>
        <dbReference type="EMBL" id="MEZ0475798.1"/>
    </source>
</evidence>
<evidence type="ECO:0000256" key="7">
    <source>
        <dbReference type="SAM" id="MobiDB-lite"/>
    </source>
</evidence>
<feature type="region of interest" description="Disordered" evidence="7">
    <location>
        <begin position="81"/>
        <end position="102"/>
    </location>
</feature>
<accession>A0ABV4HSQ2</accession>
<dbReference type="InterPro" id="IPR029044">
    <property type="entry name" value="Nucleotide-diphossugar_trans"/>
</dbReference>
<evidence type="ECO:0000256" key="4">
    <source>
        <dbReference type="ARBA" id="ARBA00022692"/>
    </source>
</evidence>
<keyword evidence="2 9" id="KW-0328">Glycosyltransferase</keyword>
<comment type="caution">
    <text evidence="9">The sequence shown here is derived from an EMBL/GenBank/DDBJ whole genome shotgun (WGS) entry which is preliminary data.</text>
</comment>
<name>A0ABV4HSQ2_9GAMM</name>
<keyword evidence="4" id="KW-0812">Transmembrane</keyword>
<proteinExistence type="predicted"/>
<keyword evidence="6" id="KW-0472">Membrane</keyword>
<comment type="subcellular location">
    <subcellularLocation>
        <location evidence="1">Membrane</location>
        <topology evidence="1">Multi-pass membrane protein</topology>
    </subcellularLocation>
</comment>
<dbReference type="PANTHER" id="PTHR48090">
    <property type="entry name" value="UNDECAPRENYL-PHOSPHATE 4-DEOXY-4-FORMAMIDO-L-ARABINOSE TRANSFERASE-RELATED"/>
    <property type="match status" value="1"/>
</dbReference>
<evidence type="ECO:0000256" key="2">
    <source>
        <dbReference type="ARBA" id="ARBA00022676"/>
    </source>
</evidence>
<protein>
    <submittedName>
        <fullName evidence="9">Glycosyltransferase family 2 protein</fullName>
        <ecNumber evidence="9">2.4.-.-</ecNumber>
    </submittedName>
</protein>
<dbReference type="CDD" id="cd04187">
    <property type="entry name" value="DPM1_like_bac"/>
    <property type="match status" value="1"/>
</dbReference>
<dbReference type="Proteomes" id="UP001566331">
    <property type="component" value="Unassembled WGS sequence"/>
</dbReference>
<evidence type="ECO:0000256" key="1">
    <source>
        <dbReference type="ARBA" id="ARBA00004141"/>
    </source>
</evidence>
<dbReference type="SUPFAM" id="SSF53448">
    <property type="entry name" value="Nucleotide-diphospho-sugar transferases"/>
    <property type="match status" value="1"/>
</dbReference>
<dbReference type="EMBL" id="JBFWIC010000022">
    <property type="protein sequence ID" value="MEZ0475798.1"/>
    <property type="molecule type" value="Genomic_DNA"/>
</dbReference>
<dbReference type="Pfam" id="PF00535">
    <property type="entry name" value="Glycos_transf_2"/>
    <property type="match status" value="2"/>
</dbReference>
<dbReference type="EC" id="2.4.-.-" evidence="9"/>
<evidence type="ECO:0000259" key="8">
    <source>
        <dbReference type="Pfam" id="PF00535"/>
    </source>
</evidence>